<evidence type="ECO:0000313" key="3">
    <source>
        <dbReference type="Proteomes" id="UP000652761"/>
    </source>
</evidence>
<accession>A0A843UZZ2</accession>
<dbReference type="EMBL" id="NMUH01001370">
    <property type="protein sequence ID" value="MQL91692.1"/>
    <property type="molecule type" value="Genomic_DNA"/>
</dbReference>
<evidence type="ECO:0000313" key="2">
    <source>
        <dbReference type="EMBL" id="MQL91692.1"/>
    </source>
</evidence>
<name>A0A843UZZ2_COLES</name>
<dbReference type="Proteomes" id="UP000652761">
    <property type="component" value="Unassembled WGS sequence"/>
</dbReference>
<keyword evidence="3" id="KW-1185">Reference proteome</keyword>
<proteinExistence type="predicted"/>
<evidence type="ECO:0000256" key="1">
    <source>
        <dbReference type="SAM" id="MobiDB-lite"/>
    </source>
</evidence>
<reference evidence="2" key="1">
    <citation type="submission" date="2017-07" db="EMBL/GenBank/DDBJ databases">
        <title>Taro Niue Genome Assembly and Annotation.</title>
        <authorList>
            <person name="Atibalentja N."/>
            <person name="Keating K."/>
            <person name="Fields C.J."/>
        </authorList>
    </citation>
    <scope>NUCLEOTIDE SEQUENCE</scope>
    <source>
        <strain evidence="2">Niue_2</strain>
        <tissue evidence="2">Leaf</tissue>
    </source>
</reference>
<feature type="region of interest" description="Disordered" evidence="1">
    <location>
        <begin position="15"/>
        <end position="40"/>
    </location>
</feature>
<comment type="caution">
    <text evidence="2">The sequence shown here is derived from an EMBL/GenBank/DDBJ whole genome shotgun (WGS) entry which is preliminary data.</text>
</comment>
<gene>
    <name evidence="2" type="ORF">Taro_024307</name>
</gene>
<protein>
    <submittedName>
        <fullName evidence="2">Uncharacterized protein</fullName>
    </submittedName>
</protein>
<organism evidence="2 3">
    <name type="scientific">Colocasia esculenta</name>
    <name type="common">Wild taro</name>
    <name type="synonym">Arum esculentum</name>
    <dbReference type="NCBI Taxonomy" id="4460"/>
    <lineage>
        <taxon>Eukaryota</taxon>
        <taxon>Viridiplantae</taxon>
        <taxon>Streptophyta</taxon>
        <taxon>Embryophyta</taxon>
        <taxon>Tracheophyta</taxon>
        <taxon>Spermatophyta</taxon>
        <taxon>Magnoliopsida</taxon>
        <taxon>Liliopsida</taxon>
        <taxon>Araceae</taxon>
        <taxon>Aroideae</taxon>
        <taxon>Colocasieae</taxon>
        <taxon>Colocasia</taxon>
    </lineage>
</organism>
<dbReference type="AlphaFoldDB" id="A0A843UZZ2"/>
<sequence length="96" mass="10548">MQTLGSVVEEYTAHPRSTSAVASRLLPRPPPQSHRRLPPPHNLLPLLPGHTDNYFLEFIVGNVTSILTASFSLTVVSKIYKLTCCQLSGVAKPKVR</sequence>